<name>A0A383V8P9_TETOB</name>
<dbReference type="EMBL" id="FNXT01000127">
    <property type="protein sequence ID" value="SZX61162.1"/>
    <property type="molecule type" value="Genomic_DNA"/>
</dbReference>
<reference evidence="3 4" key="1">
    <citation type="submission" date="2016-10" db="EMBL/GenBank/DDBJ databases">
        <authorList>
            <person name="Cai Z."/>
        </authorList>
    </citation>
    <scope>NUCLEOTIDE SEQUENCE [LARGE SCALE GENOMIC DNA]</scope>
</reference>
<dbReference type="InterPro" id="IPR041698">
    <property type="entry name" value="Methyltransf_25"/>
</dbReference>
<organism evidence="3 4">
    <name type="scientific">Tetradesmus obliquus</name>
    <name type="common">Green alga</name>
    <name type="synonym">Acutodesmus obliquus</name>
    <dbReference type="NCBI Taxonomy" id="3088"/>
    <lineage>
        <taxon>Eukaryota</taxon>
        <taxon>Viridiplantae</taxon>
        <taxon>Chlorophyta</taxon>
        <taxon>core chlorophytes</taxon>
        <taxon>Chlorophyceae</taxon>
        <taxon>CS clade</taxon>
        <taxon>Sphaeropleales</taxon>
        <taxon>Scenedesmaceae</taxon>
        <taxon>Tetradesmus</taxon>
    </lineage>
</organism>
<evidence type="ECO:0000313" key="3">
    <source>
        <dbReference type="EMBL" id="SZX61162.1"/>
    </source>
</evidence>
<dbReference type="PROSITE" id="PS51257">
    <property type="entry name" value="PROKAR_LIPOPROTEIN"/>
    <property type="match status" value="1"/>
</dbReference>
<dbReference type="Gene3D" id="3.40.50.150">
    <property type="entry name" value="Vaccinia Virus protein VP39"/>
    <property type="match status" value="1"/>
</dbReference>
<keyword evidence="4" id="KW-1185">Reference proteome</keyword>
<protein>
    <recommendedName>
        <fullName evidence="2">Methyltransferase domain-containing protein</fullName>
    </recommendedName>
</protein>
<accession>A0A383V8P9</accession>
<dbReference type="PANTHER" id="PTHR43464:SF93">
    <property type="entry name" value="METHYLTRANSFERASE DOMAIN-CONTAINING PROTEIN"/>
    <property type="match status" value="1"/>
</dbReference>
<dbReference type="InterPro" id="IPR029063">
    <property type="entry name" value="SAM-dependent_MTases_sf"/>
</dbReference>
<evidence type="ECO:0000313" key="4">
    <source>
        <dbReference type="Proteomes" id="UP000256970"/>
    </source>
</evidence>
<dbReference type="STRING" id="3088.A0A383V8P9"/>
<dbReference type="Proteomes" id="UP000256970">
    <property type="component" value="Unassembled WGS sequence"/>
</dbReference>
<gene>
    <name evidence="3" type="ORF">BQ4739_LOCUS1685</name>
</gene>
<dbReference type="Pfam" id="PF13649">
    <property type="entry name" value="Methyltransf_25"/>
    <property type="match status" value="1"/>
</dbReference>
<feature type="compositionally biased region" description="Low complexity" evidence="1">
    <location>
        <begin position="166"/>
        <end position="181"/>
    </location>
</feature>
<sequence>MADKWEAYYSRQFLPWDSGTPSSQLTAFLTSCLPQPSACASSNSNNSQPPSLKELISQAEAAPVALPPEATAAGCDQQLPQLHACERCAAFKPRAGGSVLELGCGTGASAVWLARQGFQVTGVDIVQAALDAASSKAAAAGLPGDNPRFILQDIMQLCAGDSSQPGNGSTPSSKSSSGSSRSLGTFDLIYDCQVYHALVKDDTAAQAKLPLLLHSLLKPGGLLLLLTGNANEPEIGPAVLSGEQLLAPLVYSGLVCVFLRQSRFDSTPHYVDVLGKRPLAWLLLLLLEETNPR</sequence>
<dbReference type="AlphaFoldDB" id="A0A383V8P9"/>
<dbReference type="CDD" id="cd02440">
    <property type="entry name" value="AdoMet_MTases"/>
    <property type="match status" value="1"/>
</dbReference>
<dbReference type="PANTHER" id="PTHR43464">
    <property type="entry name" value="METHYLTRANSFERASE"/>
    <property type="match status" value="1"/>
</dbReference>
<feature type="domain" description="Methyltransferase" evidence="2">
    <location>
        <begin position="99"/>
        <end position="161"/>
    </location>
</feature>
<dbReference type="SUPFAM" id="SSF53335">
    <property type="entry name" value="S-adenosyl-L-methionine-dependent methyltransferases"/>
    <property type="match status" value="1"/>
</dbReference>
<feature type="region of interest" description="Disordered" evidence="1">
    <location>
        <begin position="162"/>
        <end position="181"/>
    </location>
</feature>
<dbReference type="GO" id="GO:0008168">
    <property type="term" value="F:methyltransferase activity"/>
    <property type="evidence" value="ECO:0007669"/>
    <property type="project" value="TreeGrafter"/>
</dbReference>
<proteinExistence type="predicted"/>
<evidence type="ECO:0000256" key="1">
    <source>
        <dbReference type="SAM" id="MobiDB-lite"/>
    </source>
</evidence>
<evidence type="ECO:0000259" key="2">
    <source>
        <dbReference type="Pfam" id="PF13649"/>
    </source>
</evidence>